<evidence type="ECO:0000313" key="2">
    <source>
        <dbReference type="Proteomes" id="UP000186817"/>
    </source>
</evidence>
<keyword evidence="2" id="KW-1185">Reference proteome</keyword>
<comment type="caution">
    <text evidence="1">The sequence shown here is derived from an EMBL/GenBank/DDBJ whole genome shotgun (WGS) entry which is preliminary data.</text>
</comment>
<proteinExistence type="predicted"/>
<accession>A0A1Q9BSH7</accession>
<organism evidence="1 2">
    <name type="scientific">Symbiodinium microadriaticum</name>
    <name type="common">Dinoflagellate</name>
    <name type="synonym">Zooxanthella microadriatica</name>
    <dbReference type="NCBI Taxonomy" id="2951"/>
    <lineage>
        <taxon>Eukaryota</taxon>
        <taxon>Sar</taxon>
        <taxon>Alveolata</taxon>
        <taxon>Dinophyceae</taxon>
        <taxon>Suessiales</taxon>
        <taxon>Symbiodiniaceae</taxon>
        <taxon>Symbiodinium</taxon>
    </lineage>
</organism>
<dbReference type="EMBL" id="LSRX01005085">
    <property type="protein sequence ID" value="OLP73629.1"/>
    <property type="molecule type" value="Genomic_DNA"/>
</dbReference>
<dbReference type="OrthoDB" id="407374at2759"/>
<evidence type="ECO:0000313" key="1">
    <source>
        <dbReference type="EMBL" id="OLP73629.1"/>
    </source>
</evidence>
<dbReference type="AlphaFoldDB" id="A0A1Q9BSH7"/>
<protein>
    <submittedName>
        <fullName evidence="1">Uncharacterized protein</fullName>
    </submittedName>
</protein>
<reference evidence="1 2" key="1">
    <citation type="submission" date="2016-02" db="EMBL/GenBank/DDBJ databases">
        <title>Genome analysis of coral dinoflagellate symbionts highlights evolutionary adaptations to a symbiotic lifestyle.</title>
        <authorList>
            <person name="Aranda M."/>
            <person name="Li Y."/>
            <person name="Liew Y.J."/>
            <person name="Baumgarten S."/>
            <person name="Simakov O."/>
            <person name="Wilson M."/>
            <person name="Piel J."/>
            <person name="Ashoor H."/>
            <person name="Bougouffa S."/>
            <person name="Bajic V.B."/>
            <person name="Ryu T."/>
            <person name="Ravasi T."/>
            <person name="Bayer T."/>
            <person name="Micklem G."/>
            <person name="Kim H."/>
            <person name="Bhak J."/>
            <person name="Lajeunesse T.C."/>
            <person name="Voolstra C.R."/>
        </authorList>
    </citation>
    <scope>NUCLEOTIDE SEQUENCE [LARGE SCALE GENOMIC DNA]</scope>
    <source>
        <strain evidence="1 2">CCMP2467</strain>
    </source>
</reference>
<gene>
    <name evidence="1" type="ORF">AK812_SmicGene47077</name>
</gene>
<dbReference type="Proteomes" id="UP000186817">
    <property type="component" value="Unassembled WGS sequence"/>
</dbReference>
<sequence length="136" mass="14419">MMDRIKLAIDIGMPGPNDKEIKQKSYTIPARTCGESSVGVVAGPQKLFYIPKAAKGGIAGFVCQQLGIKVFPAGGANVSWTKFGLAFGWEIAQIISVKKVVEPPVQSLGDLQKRWSEIFPHAPPLLNAMPGATAGA</sequence>
<name>A0A1Q9BSH7_SYMMI</name>